<dbReference type="EMBL" id="JAYMYS010000005">
    <property type="protein sequence ID" value="KAK7391877.1"/>
    <property type="molecule type" value="Genomic_DNA"/>
</dbReference>
<gene>
    <name evidence="1" type="ORF">VNO78_20300</name>
</gene>
<evidence type="ECO:0000313" key="2">
    <source>
        <dbReference type="Proteomes" id="UP001386955"/>
    </source>
</evidence>
<protein>
    <submittedName>
        <fullName evidence="1">Uncharacterized protein</fullName>
    </submittedName>
</protein>
<name>A0AAN9S9K2_PSOTE</name>
<accession>A0AAN9S9K2</accession>
<dbReference type="AlphaFoldDB" id="A0AAN9S9K2"/>
<dbReference type="Proteomes" id="UP001386955">
    <property type="component" value="Unassembled WGS sequence"/>
</dbReference>
<organism evidence="1 2">
    <name type="scientific">Psophocarpus tetragonolobus</name>
    <name type="common">Winged bean</name>
    <name type="synonym">Dolichos tetragonolobus</name>
    <dbReference type="NCBI Taxonomy" id="3891"/>
    <lineage>
        <taxon>Eukaryota</taxon>
        <taxon>Viridiplantae</taxon>
        <taxon>Streptophyta</taxon>
        <taxon>Embryophyta</taxon>
        <taxon>Tracheophyta</taxon>
        <taxon>Spermatophyta</taxon>
        <taxon>Magnoliopsida</taxon>
        <taxon>eudicotyledons</taxon>
        <taxon>Gunneridae</taxon>
        <taxon>Pentapetalae</taxon>
        <taxon>rosids</taxon>
        <taxon>fabids</taxon>
        <taxon>Fabales</taxon>
        <taxon>Fabaceae</taxon>
        <taxon>Papilionoideae</taxon>
        <taxon>50 kb inversion clade</taxon>
        <taxon>NPAAA clade</taxon>
        <taxon>indigoferoid/millettioid clade</taxon>
        <taxon>Phaseoleae</taxon>
        <taxon>Psophocarpus</taxon>
    </lineage>
</organism>
<sequence length="201" mass="21688">MVKKYKPQVCILVETHCAFNAAEGFCASIGFKEFLIAESTSHSEGVIKAKKALKMGFSFLIGQGETSVWFYDWSGQGHICEVVPFVHISDTTLTLKDLISESRDRDPRSTKLLARDHGGTCFGYALSDGCGLQLINSSSRPNAKVELEEEATKVEGETSQRPIEVIDIDLVAIEGGKKVATTNGTEVAAAKGVTEAKASIK</sequence>
<comment type="caution">
    <text evidence="1">The sequence shown here is derived from an EMBL/GenBank/DDBJ whole genome shotgun (WGS) entry which is preliminary data.</text>
</comment>
<evidence type="ECO:0000313" key="1">
    <source>
        <dbReference type="EMBL" id="KAK7391877.1"/>
    </source>
</evidence>
<proteinExistence type="predicted"/>
<keyword evidence="2" id="KW-1185">Reference proteome</keyword>
<reference evidence="1 2" key="1">
    <citation type="submission" date="2024-01" db="EMBL/GenBank/DDBJ databases">
        <title>The genomes of 5 underutilized Papilionoideae crops provide insights into root nodulation and disease resistanc.</title>
        <authorList>
            <person name="Jiang F."/>
        </authorList>
    </citation>
    <scope>NUCLEOTIDE SEQUENCE [LARGE SCALE GENOMIC DNA]</scope>
    <source>
        <strain evidence="1">DUOXIRENSHENG_FW03</strain>
        <tissue evidence="1">Leaves</tissue>
    </source>
</reference>